<gene>
    <name evidence="1" type="ORF">K443DRAFT_122744</name>
</gene>
<dbReference type="STRING" id="1095629.A0A0C9XG73"/>
<reference evidence="2" key="2">
    <citation type="submission" date="2015-01" db="EMBL/GenBank/DDBJ databases">
        <title>Evolutionary Origins and Diversification of the Mycorrhizal Mutualists.</title>
        <authorList>
            <consortium name="DOE Joint Genome Institute"/>
            <consortium name="Mycorrhizal Genomics Consortium"/>
            <person name="Kohler A."/>
            <person name="Kuo A."/>
            <person name="Nagy L.G."/>
            <person name="Floudas D."/>
            <person name="Copeland A."/>
            <person name="Barry K.W."/>
            <person name="Cichocki N."/>
            <person name="Veneault-Fourrey C."/>
            <person name="LaButti K."/>
            <person name="Lindquist E.A."/>
            <person name="Lipzen A."/>
            <person name="Lundell T."/>
            <person name="Morin E."/>
            <person name="Murat C."/>
            <person name="Riley R."/>
            <person name="Ohm R."/>
            <person name="Sun H."/>
            <person name="Tunlid A."/>
            <person name="Henrissat B."/>
            <person name="Grigoriev I.V."/>
            <person name="Hibbett D.S."/>
            <person name="Martin F."/>
        </authorList>
    </citation>
    <scope>NUCLEOTIDE SEQUENCE [LARGE SCALE GENOMIC DNA]</scope>
    <source>
        <strain evidence="2">LaAM-08-1</strain>
    </source>
</reference>
<evidence type="ECO:0000313" key="1">
    <source>
        <dbReference type="EMBL" id="KIK00584.1"/>
    </source>
</evidence>
<dbReference type="EMBL" id="KN838622">
    <property type="protein sequence ID" value="KIK00584.1"/>
    <property type="molecule type" value="Genomic_DNA"/>
</dbReference>
<evidence type="ECO:0000313" key="2">
    <source>
        <dbReference type="Proteomes" id="UP000054477"/>
    </source>
</evidence>
<accession>A0A0C9XG73</accession>
<dbReference type="InterPro" id="IPR011009">
    <property type="entry name" value="Kinase-like_dom_sf"/>
</dbReference>
<protein>
    <recommendedName>
        <fullName evidence="3">Protein kinase domain-containing protein</fullName>
    </recommendedName>
</protein>
<name>A0A0C9XG73_9AGAR</name>
<keyword evidence="2" id="KW-1185">Reference proteome</keyword>
<dbReference type="SUPFAM" id="SSF56112">
    <property type="entry name" value="Protein kinase-like (PK-like)"/>
    <property type="match status" value="1"/>
</dbReference>
<sequence length="215" mass="24476">MPPFIFWKSSIPFDDNLQKAFKTIRFNVAEATDVSEHFAAGVPFNGIDILIEVPKSYEDCRKFNVKLSSAPPSSLGYPERQKIEWSRACVPVQRFPWLYTVSSFIGERNYIKFVGNLVVHEKCAKMDIAPKLRGLEDIGAGWKMVIMDTRHGEYGPFDKDTLRAGTCGQRGESLAELHQANFVHGDVKGVNMVARKHDKLGFMLVDFDYLVMDHW</sequence>
<dbReference type="OrthoDB" id="4062651at2759"/>
<reference evidence="1 2" key="1">
    <citation type="submission" date="2014-04" db="EMBL/GenBank/DDBJ databases">
        <authorList>
            <consortium name="DOE Joint Genome Institute"/>
            <person name="Kuo A."/>
            <person name="Kohler A."/>
            <person name="Nagy L.G."/>
            <person name="Floudas D."/>
            <person name="Copeland A."/>
            <person name="Barry K.W."/>
            <person name="Cichocki N."/>
            <person name="Veneault-Fourrey C."/>
            <person name="LaButti K."/>
            <person name="Lindquist E.A."/>
            <person name="Lipzen A."/>
            <person name="Lundell T."/>
            <person name="Morin E."/>
            <person name="Murat C."/>
            <person name="Sun H."/>
            <person name="Tunlid A."/>
            <person name="Henrissat B."/>
            <person name="Grigoriev I.V."/>
            <person name="Hibbett D.S."/>
            <person name="Martin F."/>
            <person name="Nordberg H.P."/>
            <person name="Cantor M.N."/>
            <person name="Hua S.X."/>
        </authorList>
    </citation>
    <scope>NUCLEOTIDE SEQUENCE [LARGE SCALE GENOMIC DNA]</scope>
    <source>
        <strain evidence="1 2">LaAM-08-1</strain>
    </source>
</reference>
<proteinExistence type="predicted"/>
<evidence type="ECO:0008006" key="3">
    <source>
        <dbReference type="Google" id="ProtNLM"/>
    </source>
</evidence>
<dbReference type="AlphaFoldDB" id="A0A0C9XG73"/>
<organism evidence="1 2">
    <name type="scientific">Laccaria amethystina LaAM-08-1</name>
    <dbReference type="NCBI Taxonomy" id="1095629"/>
    <lineage>
        <taxon>Eukaryota</taxon>
        <taxon>Fungi</taxon>
        <taxon>Dikarya</taxon>
        <taxon>Basidiomycota</taxon>
        <taxon>Agaricomycotina</taxon>
        <taxon>Agaricomycetes</taxon>
        <taxon>Agaricomycetidae</taxon>
        <taxon>Agaricales</taxon>
        <taxon>Agaricineae</taxon>
        <taxon>Hydnangiaceae</taxon>
        <taxon>Laccaria</taxon>
    </lineage>
</organism>
<dbReference type="HOGENOM" id="CLU_1283431_0_0_1"/>
<dbReference type="Proteomes" id="UP000054477">
    <property type="component" value="Unassembled WGS sequence"/>
</dbReference>